<dbReference type="STRING" id="1317121.ATO11_12470"/>
<dbReference type="OrthoDB" id="2270427at2"/>
<dbReference type="Pfam" id="PF08223">
    <property type="entry name" value="PaaX_C"/>
    <property type="match status" value="1"/>
</dbReference>
<proteinExistence type="predicted"/>
<dbReference type="InterPro" id="IPR036390">
    <property type="entry name" value="WH_DNA-bd_sf"/>
</dbReference>
<evidence type="ECO:0000313" key="4">
    <source>
        <dbReference type="Proteomes" id="UP000036938"/>
    </source>
</evidence>
<sequence>MTDLDRLSAFLASEGRPRVWSILVTILGDLGGLVEMQTCLALCSRIGVEEQAVRTAMSRLVKDGLVEGERTGRTSAYRFSVSALADYRAAAPLVYAAPKKVGSWRAALLPPAPDRSTLIDRLAPTHPFGLGDALLVWPSGSPWASDAERLAGRDVVWLDLPDGERPAWTTTHHAPRINTAMAALLVEVLGREGWQPPADPEEAAALRILALHFWRRLVLRYPPIHAPLAADIWPLPAAHDAIAAVYHRLGGAPDRFT</sequence>
<dbReference type="Gene3D" id="1.10.10.10">
    <property type="entry name" value="Winged helix-like DNA-binding domain superfamily/Winged helix DNA-binding domain"/>
    <property type="match status" value="1"/>
</dbReference>
<dbReference type="PANTHER" id="PTHR30319">
    <property type="entry name" value="PHENYLACETIC ACID REGULATOR-RELATED TRANSCRIPTIONAL REPRESSOR"/>
    <property type="match status" value="1"/>
</dbReference>
<comment type="caution">
    <text evidence="3">The sequence shown here is derived from an EMBL/GenBank/DDBJ whole genome shotgun (WGS) entry which is preliminary data.</text>
</comment>
<dbReference type="SUPFAM" id="SSF46785">
    <property type="entry name" value="Winged helix' DNA-binding domain"/>
    <property type="match status" value="1"/>
</dbReference>
<reference evidence="3 4" key="1">
    <citation type="journal article" date="2015" name="Int. J. Syst. Evol. Microbiol.">
        <title>Aestuariivita atlantica sp. nov., isolated from deep sea sediment of the Atlantic Ocean.</title>
        <authorList>
            <person name="Li G."/>
            <person name="Lai Q."/>
            <person name="Du Y."/>
            <person name="Liu X."/>
            <person name="Sun F."/>
            <person name="Shao Z."/>
        </authorList>
    </citation>
    <scope>NUCLEOTIDE SEQUENCE [LARGE SCALE GENOMIC DNA]</scope>
    <source>
        <strain evidence="3 4">22II-S11-z3</strain>
    </source>
</reference>
<accession>A0A0L1JPC2</accession>
<organism evidence="3 4">
    <name type="scientific">Pseudaestuariivita atlantica</name>
    <dbReference type="NCBI Taxonomy" id="1317121"/>
    <lineage>
        <taxon>Bacteria</taxon>
        <taxon>Pseudomonadati</taxon>
        <taxon>Pseudomonadota</taxon>
        <taxon>Alphaproteobacteria</taxon>
        <taxon>Rhodobacterales</taxon>
        <taxon>Paracoccaceae</taxon>
        <taxon>Pseudaestuariivita</taxon>
    </lineage>
</organism>
<evidence type="ECO:0000313" key="3">
    <source>
        <dbReference type="EMBL" id="KNG93263.1"/>
    </source>
</evidence>
<feature type="domain" description="Transcriptional repressor PaaX-like N-terminal" evidence="1">
    <location>
        <begin position="21"/>
        <end position="80"/>
    </location>
</feature>
<dbReference type="Pfam" id="PF07848">
    <property type="entry name" value="PaaX"/>
    <property type="match status" value="1"/>
</dbReference>
<name>A0A0L1JPC2_9RHOB</name>
<dbReference type="GO" id="GO:0006351">
    <property type="term" value="P:DNA-templated transcription"/>
    <property type="evidence" value="ECO:0007669"/>
    <property type="project" value="TreeGrafter"/>
</dbReference>
<dbReference type="InterPro" id="IPR012906">
    <property type="entry name" value="PaaX-like_N"/>
</dbReference>
<dbReference type="EMBL" id="AQQZ01000005">
    <property type="protein sequence ID" value="KNG93263.1"/>
    <property type="molecule type" value="Genomic_DNA"/>
</dbReference>
<gene>
    <name evidence="3" type="ORF">ATO11_12470</name>
</gene>
<dbReference type="PANTHER" id="PTHR30319:SF1">
    <property type="entry name" value="TRANSCRIPTIONAL REPRESSOR PAAX"/>
    <property type="match status" value="1"/>
</dbReference>
<dbReference type="RefSeq" id="WP_050531219.1">
    <property type="nucleotide sequence ID" value="NZ_AQQZ01000005.1"/>
</dbReference>
<evidence type="ECO:0008006" key="5">
    <source>
        <dbReference type="Google" id="ProtNLM"/>
    </source>
</evidence>
<dbReference type="InterPro" id="IPR013225">
    <property type="entry name" value="PaaX_C"/>
</dbReference>
<keyword evidence="4" id="KW-1185">Reference proteome</keyword>
<protein>
    <recommendedName>
        <fullName evidence="5">PaaX-like N-terminal domain-containing protein</fullName>
    </recommendedName>
</protein>
<dbReference type="Gene3D" id="1.20.58.1460">
    <property type="match status" value="1"/>
</dbReference>
<dbReference type="AlphaFoldDB" id="A0A0L1JPC2"/>
<evidence type="ECO:0000259" key="1">
    <source>
        <dbReference type="Pfam" id="PF07848"/>
    </source>
</evidence>
<dbReference type="Proteomes" id="UP000036938">
    <property type="component" value="Unassembled WGS sequence"/>
</dbReference>
<dbReference type="InterPro" id="IPR036388">
    <property type="entry name" value="WH-like_DNA-bd_sf"/>
</dbReference>
<evidence type="ECO:0000259" key="2">
    <source>
        <dbReference type="Pfam" id="PF08223"/>
    </source>
</evidence>
<feature type="domain" description="Transcriptional repressor PaaX-like C-terminal" evidence="2">
    <location>
        <begin position="195"/>
        <end position="256"/>
    </location>
</feature>